<keyword evidence="7 11" id="KW-0812">Transmembrane</keyword>
<dbReference type="PROSITE" id="PS00409">
    <property type="entry name" value="PROKAR_NTER_METHYL"/>
    <property type="match status" value="1"/>
</dbReference>
<evidence type="ECO:0000256" key="4">
    <source>
        <dbReference type="ARBA" id="ARBA00022475"/>
    </source>
</evidence>
<dbReference type="PANTHER" id="PTHR30093:SF44">
    <property type="entry name" value="TYPE II SECRETION SYSTEM CORE PROTEIN G"/>
    <property type="match status" value="1"/>
</dbReference>
<evidence type="ECO:0000256" key="8">
    <source>
        <dbReference type="ARBA" id="ARBA00022989"/>
    </source>
</evidence>
<keyword evidence="9 11" id="KW-0472">Membrane</keyword>
<keyword evidence="8 11" id="KW-1133">Transmembrane helix</keyword>
<dbReference type="NCBIfam" id="TIGR02532">
    <property type="entry name" value="IV_pilin_GFxxxE"/>
    <property type="match status" value="1"/>
</dbReference>
<keyword evidence="5" id="KW-0488">Methylation</keyword>
<dbReference type="InterPro" id="IPR000983">
    <property type="entry name" value="Bac_GSPG_pilin"/>
</dbReference>
<evidence type="ECO:0000256" key="9">
    <source>
        <dbReference type="ARBA" id="ARBA00023136"/>
    </source>
</evidence>
<proteinExistence type="inferred from homology"/>
<dbReference type="EMBL" id="JACIJK010000006">
    <property type="protein sequence ID" value="MBB5715451.1"/>
    <property type="molecule type" value="Genomic_DNA"/>
</dbReference>
<evidence type="ECO:0000256" key="2">
    <source>
        <dbReference type="ARBA" id="ARBA00009984"/>
    </source>
</evidence>
<reference evidence="13 14" key="1">
    <citation type="submission" date="2020-08" db="EMBL/GenBank/DDBJ databases">
        <title>Genomic Encyclopedia of Type Strains, Phase IV (KMG-IV): sequencing the most valuable type-strain genomes for metagenomic binning, comparative biology and taxonomic classification.</title>
        <authorList>
            <person name="Goeker M."/>
        </authorList>
    </citation>
    <scope>NUCLEOTIDE SEQUENCE [LARGE SCALE GENOMIC DNA]</scope>
    <source>
        <strain evidence="13 14">DSM 100044</strain>
    </source>
</reference>
<dbReference type="InterPro" id="IPR012902">
    <property type="entry name" value="N_methyl_site"/>
</dbReference>
<dbReference type="PANTHER" id="PTHR30093">
    <property type="entry name" value="GENERAL SECRETION PATHWAY PROTEIN G"/>
    <property type="match status" value="1"/>
</dbReference>
<dbReference type="GO" id="GO:0015627">
    <property type="term" value="C:type II protein secretion system complex"/>
    <property type="evidence" value="ECO:0007669"/>
    <property type="project" value="InterPro"/>
</dbReference>
<evidence type="ECO:0000256" key="10">
    <source>
        <dbReference type="SAM" id="MobiDB-lite"/>
    </source>
</evidence>
<keyword evidence="4" id="KW-1003">Cell membrane</keyword>
<dbReference type="PRINTS" id="PR00813">
    <property type="entry name" value="BCTERIALGSPG"/>
</dbReference>
<feature type="domain" description="Type II secretion system protein GspG C-terminal" evidence="12">
    <location>
        <begin position="40"/>
        <end position="148"/>
    </location>
</feature>
<evidence type="ECO:0000256" key="5">
    <source>
        <dbReference type="ARBA" id="ARBA00022481"/>
    </source>
</evidence>
<comment type="subcellular location">
    <subcellularLocation>
        <location evidence="1">Cell inner membrane</location>
        <topology evidence="1">Single-pass membrane protein</topology>
    </subcellularLocation>
</comment>
<name>A0A7W9BEL9_9SPHN</name>
<dbReference type="InterPro" id="IPR010054">
    <property type="entry name" value="Type2_sec_GspG"/>
</dbReference>
<evidence type="ECO:0000256" key="1">
    <source>
        <dbReference type="ARBA" id="ARBA00004377"/>
    </source>
</evidence>
<evidence type="ECO:0000256" key="7">
    <source>
        <dbReference type="ARBA" id="ARBA00022692"/>
    </source>
</evidence>
<dbReference type="GO" id="GO:0005886">
    <property type="term" value="C:plasma membrane"/>
    <property type="evidence" value="ECO:0007669"/>
    <property type="project" value="UniProtKB-SubCell"/>
</dbReference>
<evidence type="ECO:0000256" key="11">
    <source>
        <dbReference type="SAM" id="Phobius"/>
    </source>
</evidence>
<dbReference type="Gene3D" id="3.30.700.10">
    <property type="entry name" value="Glycoprotein, Type 4 Pilin"/>
    <property type="match status" value="1"/>
</dbReference>
<protein>
    <recommendedName>
        <fullName evidence="3">Type II secretion system core protein G</fullName>
    </recommendedName>
</protein>
<keyword evidence="14" id="KW-1185">Reference proteome</keyword>
<evidence type="ECO:0000313" key="14">
    <source>
        <dbReference type="Proteomes" id="UP000546200"/>
    </source>
</evidence>
<evidence type="ECO:0000313" key="13">
    <source>
        <dbReference type="EMBL" id="MBB5715451.1"/>
    </source>
</evidence>
<evidence type="ECO:0000256" key="3">
    <source>
        <dbReference type="ARBA" id="ARBA00020042"/>
    </source>
</evidence>
<gene>
    <name evidence="13" type="ORF">FHS94_002297</name>
</gene>
<keyword evidence="6" id="KW-0997">Cell inner membrane</keyword>
<dbReference type="Pfam" id="PF07963">
    <property type="entry name" value="N_methyl"/>
    <property type="match status" value="1"/>
</dbReference>
<dbReference type="Pfam" id="PF08334">
    <property type="entry name" value="T2SSG"/>
    <property type="match status" value="1"/>
</dbReference>
<dbReference type="NCBIfam" id="TIGR01710">
    <property type="entry name" value="typeII_sec_gspG"/>
    <property type="match status" value="1"/>
</dbReference>
<dbReference type="InterPro" id="IPR045584">
    <property type="entry name" value="Pilin-like"/>
</dbReference>
<dbReference type="SUPFAM" id="SSF54523">
    <property type="entry name" value="Pili subunits"/>
    <property type="match status" value="1"/>
</dbReference>
<dbReference type="InterPro" id="IPR013545">
    <property type="entry name" value="T2SS_protein-GspG_C"/>
</dbReference>
<dbReference type="AlphaFoldDB" id="A0A7W9BEL9"/>
<feature type="region of interest" description="Disordered" evidence="10">
    <location>
        <begin position="112"/>
        <end position="149"/>
    </location>
</feature>
<organism evidence="13 14">
    <name type="scientific">Sphingomonas aerophila</name>
    <dbReference type="NCBI Taxonomy" id="1344948"/>
    <lineage>
        <taxon>Bacteria</taxon>
        <taxon>Pseudomonadati</taxon>
        <taxon>Pseudomonadota</taxon>
        <taxon>Alphaproteobacteria</taxon>
        <taxon>Sphingomonadales</taxon>
        <taxon>Sphingomonadaceae</taxon>
        <taxon>Sphingomonas</taxon>
    </lineage>
</organism>
<dbReference type="GO" id="GO:0015628">
    <property type="term" value="P:protein secretion by the type II secretion system"/>
    <property type="evidence" value="ECO:0007669"/>
    <property type="project" value="InterPro"/>
</dbReference>
<comment type="similarity">
    <text evidence="2">Belongs to the GSP G family.</text>
</comment>
<evidence type="ECO:0000256" key="6">
    <source>
        <dbReference type="ARBA" id="ARBA00022519"/>
    </source>
</evidence>
<dbReference type="Proteomes" id="UP000546200">
    <property type="component" value="Unassembled WGS sequence"/>
</dbReference>
<sequence length="149" mass="16190">MRFQDQNKRRRRRGEEGFTLVELMVVIVIVGLLATIVAINVIPAGDKGRVVKAKADIAQIEGGLEQFRLQFSRYPSTTEGLAALTTAPSGIDAAQYQRGGYIKKLPQDPWGRPYQYSSPGTHGEADVWSLGADGKEGGEGVDADVASWQ</sequence>
<comment type="caution">
    <text evidence="13">The sequence shown here is derived from an EMBL/GenBank/DDBJ whole genome shotgun (WGS) entry which is preliminary data.</text>
</comment>
<evidence type="ECO:0000259" key="12">
    <source>
        <dbReference type="Pfam" id="PF08334"/>
    </source>
</evidence>
<accession>A0A7W9BEL9</accession>
<feature type="transmembrane region" description="Helical" evidence="11">
    <location>
        <begin position="20"/>
        <end position="42"/>
    </location>
</feature>